<dbReference type="PANTHER" id="PTHR46704:SF1">
    <property type="entry name" value="TELOMERE LENGTH REGULATION PROTEIN TEL2 HOMOLOG"/>
    <property type="match status" value="1"/>
</dbReference>
<dbReference type="EMBL" id="CAJPWZ010003289">
    <property type="protein sequence ID" value="CAG2255952.1"/>
    <property type="molecule type" value="Genomic_DNA"/>
</dbReference>
<protein>
    <submittedName>
        <fullName evidence="1">Uncharacterized protein</fullName>
    </submittedName>
</protein>
<evidence type="ECO:0000313" key="1">
    <source>
        <dbReference type="EMBL" id="CAG2255952.1"/>
    </source>
</evidence>
<comment type="caution">
    <text evidence="1">The sequence shown here is derived from an EMBL/GenBank/DDBJ whole genome shotgun (WGS) entry which is preliminary data.</text>
</comment>
<dbReference type="PANTHER" id="PTHR46704">
    <property type="entry name" value="CXC DOMAIN-CONTAINING PROTEIN-RELATED"/>
    <property type="match status" value="1"/>
</dbReference>
<dbReference type="AlphaFoldDB" id="A0A8S3VGR7"/>
<accession>A0A8S3VGR7</accession>
<sequence>MVAAMLRCFFITNRTNYARWTPAYILDMLNLSETVKSVFMSGEFSIRHKYGALNSIWSDMATEKTIIKDSKEMKASINVHDSLLKSLERGNQMVKSFVEGCPNESETYVFYSPMSRSPLNTFDDTTKTSKLKCKSGDFVKEHINPEKIVRRALVLANVRENETVVRILAYPIGTIPSALFHDDGIMWKCCKCDIIHLLEEEICSSFNLPRSDNCRNYLTHRAILEEDDDENND</sequence>
<evidence type="ECO:0000313" key="2">
    <source>
        <dbReference type="Proteomes" id="UP000683360"/>
    </source>
</evidence>
<name>A0A8S3VGR7_MYTED</name>
<keyword evidence="2" id="KW-1185">Reference proteome</keyword>
<reference evidence="1" key="1">
    <citation type="submission" date="2021-03" db="EMBL/GenBank/DDBJ databases">
        <authorList>
            <person name="Bekaert M."/>
        </authorList>
    </citation>
    <scope>NUCLEOTIDE SEQUENCE</scope>
</reference>
<proteinExistence type="predicted"/>
<gene>
    <name evidence="1" type="ORF">MEDL_67342</name>
</gene>
<organism evidence="1 2">
    <name type="scientific">Mytilus edulis</name>
    <name type="common">Blue mussel</name>
    <dbReference type="NCBI Taxonomy" id="6550"/>
    <lineage>
        <taxon>Eukaryota</taxon>
        <taxon>Metazoa</taxon>
        <taxon>Spiralia</taxon>
        <taxon>Lophotrochozoa</taxon>
        <taxon>Mollusca</taxon>
        <taxon>Bivalvia</taxon>
        <taxon>Autobranchia</taxon>
        <taxon>Pteriomorphia</taxon>
        <taxon>Mytilida</taxon>
        <taxon>Mytiloidea</taxon>
        <taxon>Mytilidae</taxon>
        <taxon>Mytilinae</taxon>
        <taxon>Mytilus</taxon>
    </lineage>
</organism>
<dbReference type="Proteomes" id="UP000683360">
    <property type="component" value="Unassembled WGS sequence"/>
</dbReference>
<dbReference type="OrthoDB" id="6175231at2759"/>